<evidence type="ECO:0000313" key="6">
    <source>
        <dbReference type="EMBL" id="BFP46106.1"/>
    </source>
</evidence>
<dbReference type="AlphaFoldDB" id="A0AB33JXD4"/>
<organism evidence="6">
    <name type="scientific">Kitasatospora sp. CMC57</name>
    <dbReference type="NCBI Taxonomy" id="3231513"/>
    <lineage>
        <taxon>Bacteria</taxon>
        <taxon>Bacillati</taxon>
        <taxon>Actinomycetota</taxon>
        <taxon>Actinomycetes</taxon>
        <taxon>Kitasatosporales</taxon>
        <taxon>Streptomycetaceae</taxon>
        <taxon>Kitasatospora</taxon>
    </lineage>
</organism>
<dbReference type="SUPFAM" id="SSF49899">
    <property type="entry name" value="Concanavalin A-like lectins/glucanases"/>
    <property type="match status" value="1"/>
</dbReference>
<reference evidence="6" key="1">
    <citation type="submission" date="2024-07" db="EMBL/GenBank/DDBJ databases">
        <title>Complete genome sequences of cellulolytic bacteria, Kitasatospora sp. CMC57 and Streptomyces sp. CMC78, isolated from Japanese agricultural soil.</title>
        <authorList>
            <person name="Hashimoto T."/>
            <person name="Ito M."/>
            <person name="Iwamoto M."/>
            <person name="Fukahori D."/>
            <person name="Shoda T."/>
            <person name="Sakoda M."/>
            <person name="Morohoshi T."/>
            <person name="Mitsuboshi M."/>
            <person name="Nishizawa T."/>
        </authorList>
    </citation>
    <scope>NUCLEOTIDE SEQUENCE</scope>
    <source>
        <strain evidence="6">CMC57</strain>
    </source>
</reference>
<evidence type="ECO:0000256" key="3">
    <source>
        <dbReference type="SAM" id="MobiDB-lite"/>
    </source>
</evidence>
<proteinExistence type="predicted"/>
<protein>
    <recommendedName>
        <fullName evidence="5">LamG-like jellyroll fold domain-containing protein</fullName>
    </recommendedName>
</protein>
<dbReference type="InterPro" id="IPR006558">
    <property type="entry name" value="LamG-like"/>
</dbReference>
<keyword evidence="2" id="KW-1015">Disulfide bond</keyword>
<feature type="compositionally biased region" description="Polar residues" evidence="3">
    <location>
        <begin position="66"/>
        <end position="76"/>
    </location>
</feature>
<feature type="region of interest" description="Disordered" evidence="3">
    <location>
        <begin position="56"/>
        <end position="110"/>
    </location>
</feature>
<gene>
    <name evidence="6" type="ORF">KCMC57_24740</name>
</gene>
<sequence>MIPPQSPPEPDWAALAANNERLEKRRRTLRIVGVLVAVVLIGAIVAAAVLVTRKGSTDQPVVDGSKSPTAGGSKSPTAGGASGSPRGIQGPATVGSLPATKGGSPLALGSDAKTGTMTGIPGQVLKLPSGQNSFAQSAKQIVDSAKSFTVSTRVLVDSPTGNRSAVSQGDGQYYSYSLGRGSSNGRNLWYFKVQLPGGGSAVVYSKGDATVNQWALLTGVFDETTKQITLYVNGASQGSAQAEGVQASGTNALQIGRLSSNGQWSDPWRGAVADIQLWDQVLPEADIVKIVAGASSPPATPPTAAWLTG</sequence>
<name>A0AB33JXD4_9ACTN</name>
<keyword evidence="1" id="KW-0732">Signal</keyword>
<keyword evidence="4" id="KW-0472">Membrane</keyword>
<evidence type="ECO:0000259" key="5">
    <source>
        <dbReference type="SMART" id="SM00560"/>
    </source>
</evidence>
<evidence type="ECO:0000256" key="2">
    <source>
        <dbReference type="ARBA" id="ARBA00023157"/>
    </source>
</evidence>
<feature type="transmembrane region" description="Helical" evidence="4">
    <location>
        <begin position="31"/>
        <end position="51"/>
    </location>
</feature>
<dbReference type="Pfam" id="PF13385">
    <property type="entry name" value="Laminin_G_3"/>
    <property type="match status" value="1"/>
</dbReference>
<dbReference type="Gene3D" id="2.60.120.200">
    <property type="match status" value="1"/>
</dbReference>
<dbReference type="EMBL" id="AP035881">
    <property type="protein sequence ID" value="BFP46106.1"/>
    <property type="molecule type" value="Genomic_DNA"/>
</dbReference>
<evidence type="ECO:0000256" key="4">
    <source>
        <dbReference type="SAM" id="Phobius"/>
    </source>
</evidence>
<feature type="domain" description="LamG-like jellyroll fold" evidence="5">
    <location>
        <begin position="146"/>
        <end position="285"/>
    </location>
</feature>
<accession>A0AB33JXD4</accession>
<dbReference type="SMART" id="SM00560">
    <property type="entry name" value="LamGL"/>
    <property type="match status" value="1"/>
</dbReference>
<dbReference type="RefSeq" id="WP_407988545.1">
    <property type="nucleotide sequence ID" value="NZ_AP035881.2"/>
</dbReference>
<keyword evidence="4" id="KW-0812">Transmembrane</keyword>
<evidence type="ECO:0000256" key="1">
    <source>
        <dbReference type="ARBA" id="ARBA00022729"/>
    </source>
</evidence>
<dbReference type="InterPro" id="IPR013320">
    <property type="entry name" value="ConA-like_dom_sf"/>
</dbReference>
<keyword evidence="4" id="KW-1133">Transmembrane helix</keyword>